<dbReference type="Gene3D" id="3.40.50.10140">
    <property type="entry name" value="Toll/interleukin-1 receptor homology (TIR) domain"/>
    <property type="match status" value="1"/>
</dbReference>
<dbReference type="InterPro" id="IPR000157">
    <property type="entry name" value="TIR_dom"/>
</dbReference>
<dbReference type="EMBL" id="LXQA010003453">
    <property type="protein sequence ID" value="MCH82284.1"/>
    <property type="molecule type" value="Genomic_DNA"/>
</dbReference>
<dbReference type="GO" id="GO:0043531">
    <property type="term" value="F:ADP binding"/>
    <property type="evidence" value="ECO:0007669"/>
    <property type="project" value="InterPro"/>
</dbReference>
<dbReference type="InterPro" id="IPR035897">
    <property type="entry name" value="Toll_tir_struct_dom_sf"/>
</dbReference>
<accession>A0A392M7W5</accession>
<name>A0A392M7W5_9FABA</name>
<dbReference type="Pfam" id="PF01582">
    <property type="entry name" value="TIR"/>
    <property type="match status" value="1"/>
</dbReference>
<organism evidence="2 3">
    <name type="scientific">Trifolium medium</name>
    <dbReference type="NCBI Taxonomy" id="97028"/>
    <lineage>
        <taxon>Eukaryota</taxon>
        <taxon>Viridiplantae</taxon>
        <taxon>Streptophyta</taxon>
        <taxon>Embryophyta</taxon>
        <taxon>Tracheophyta</taxon>
        <taxon>Spermatophyta</taxon>
        <taxon>Magnoliopsida</taxon>
        <taxon>eudicotyledons</taxon>
        <taxon>Gunneridae</taxon>
        <taxon>Pentapetalae</taxon>
        <taxon>rosids</taxon>
        <taxon>fabids</taxon>
        <taxon>Fabales</taxon>
        <taxon>Fabaceae</taxon>
        <taxon>Papilionoideae</taxon>
        <taxon>50 kb inversion clade</taxon>
        <taxon>NPAAA clade</taxon>
        <taxon>Hologalegina</taxon>
        <taxon>IRL clade</taxon>
        <taxon>Trifolieae</taxon>
        <taxon>Trifolium</taxon>
    </lineage>
</organism>
<reference evidence="2 3" key="1">
    <citation type="journal article" date="2018" name="Front. Plant Sci.">
        <title>Red Clover (Trifolium pratense) and Zigzag Clover (T. medium) - A Picture of Genomic Similarities and Differences.</title>
        <authorList>
            <person name="Dluhosova J."/>
            <person name="Istvanek J."/>
            <person name="Nedelnik J."/>
            <person name="Repkova J."/>
        </authorList>
    </citation>
    <scope>NUCLEOTIDE SEQUENCE [LARGE SCALE GENOMIC DNA]</scope>
    <source>
        <strain evidence="3">cv. 10/8</strain>
        <tissue evidence="2">Leaf</tissue>
    </source>
</reference>
<protein>
    <submittedName>
        <fullName evidence="2">TMV resistance protein N</fullName>
    </submittedName>
</protein>
<feature type="domain" description="TIR" evidence="1">
    <location>
        <begin position="1"/>
        <end position="115"/>
    </location>
</feature>
<dbReference type="SUPFAM" id="SSF52200">
    <property type="entry name" value="Toll/Interleukin receptor TIR domain"/>
    <property type="match status" value="1"/>
</dbReference>
<sequence length="324" mass="37127">TLSSYAGVSVFWDGERHRSGDQEISTSSLNVIGDCRVAVIVFSRNYANSRYCLREWEKITEYSRTTTGLNVLFVFYDGVYPCDGRLRSGMFGEAFHNLVDRICKEEISQEGDKFMSWVEAISNKALKYSGSRYSERKSLYRNESEYISNVVERVTHVLHKKRDLFSASYTASVKSGVQDDKSFIDVSTVRGKSDLQVLLQDDLSFDIGKETEKNVPTVESRKVILEQSLQHKRVLLILDNVDKLEQLDALCGSRKWFGEGSKIIIMTRDRHLLKEHGVNHIYRVKELDESESRKLFNFDAFSQEATPGENFSELARQYLSGKVC</sequence>
<evidence type="ECO:0000313" key="3">
    <source>
        <dbReference type="Proteomes" id="UP000265520"/>
    </source>
</evidence>
<dbReference type="PANTHER" id="PTHR11017:SF271">
    <property type="entry name" value="DISEASE RESISTANCE PROTEIN (TIR-NBS-LRR CLASS) FAMILY"/>
    <property type="match status" value="1"/>
</dbReference>
<dbReference type="InterPro" id="IPR044974">
    <property type="entry name" value="Disease_R_plants"/>
</dbReference>
<dbReference type="Pfam" id="PF00931">
    <property type="entry name" value="NB-ARC"/>
    <property type="match status" value="1"/>
</dbReference>
<dbReference type="InterPro" id="IPR027417">
    <property type="entry name" value="P-loop_NTPase"/>
</dbReference>
<proteinExistence type="predicted"/>
<evidence type="ECO:0000259" key="1">
    <source>
        <dbReference type="PROSITE" id="PS50104"/>
    </source>
</evidence>
<evidence type="ECO:0000313" key="2">
    <source>
        <dbReference type="EMBL" id="MCH82284.1"/>
    </source>
</evidence>
<dbReference type="SUPFAM" id="SSF52540">
    <property type="entry name" value="P-loop containing nucleoside triphosphate hydrolases"/>
    <property type="match status" value="1"/>
</dbReference>
<dbReference type="GO" id="GO:0007165">
    <property type="term" value="P:signal transduction"/>
    <property type="evidence" value="ECO:0007669"/>
    <property type="project" value="InterPro"/>
</dbReference>
<feature type="non-terminal residue" evidence="2">
    <location>
        <position position="1"/>
    </location>
</feature>
<dbReference type="GO" id="GO:0006952">
    <property type="term" value="P:defense response"/>
    <property type="evidence" value="ECO:0007669"/>
    <property type="project" value="InterPro"/>
</dbReference>
<dbReference type="PANTHER" id="PTHR11017">
    <property type="entry name" value="LEUCINE-RICH REPEAT-CONTAINING PROTEIN"/>
    <property type="match status" value="1"/>
</dbReference>
<dbReference type="SMART" id="SM00255">
    <property type="entry name" value="TIR"/>
    <property type="match status" value="1"/>
</dbReference>
<dbReference type="InterPro" id="IPR002182">
    <property type="entry name" value="NB-ARC"/>
</dbReference>
<gene>
    <name evidence="2" type="ORF">A2U01_0003086</name>
</gene>
<dbReference type="Proteomes" id="UP000265520">
    <property type="component" value="Unassembled WGS sequence"/>
</dbReference>
<comment type="caution">
    <text evidence="2">The sequence shown here is derived from an EMBL/GenBank/DDBJ whole genome shotgun (WGS) entry which is preliminary data.</text>
</comment>
<dbReference type="PROSITE" id="PS50104">
    <property type="entry name" value="TIR"/>
    <property type="match status" value="1"/>
</dbReference>
<keyword evidence="3" id="KW-1185">Reference proteome</keyword>
<dbReference type="Gene3D" id="3.40.50.300">
    <property type="entry name" value="P-loop containing nucleotide triphosphate hydrolases"/>
    <property type="match status" value="1"/>
</dbReference>
<dbReference type="AlphaFoldDB" id="A0A392M7W5"/>